<keyword evidence="3 5" id="KW-0964">Secreted</keyword>
<evidence type="ECO:0000256" key="2">
    <source>
        <dbReference type="ARBA" id="ARBA00010400"/>
    </source>
</evidence>
<keyword evidence="4 5" id="KW-0732">Signal</keyword>
<accession>A0A6A3GZC9</accession>
<comment type="function">
    <text evidence="5">Effector that suppresses plant defense responses during pathogen infection.</text>
</comment>
<feature type="signal peptide" evidence="5">
    <location>
        <begin position="1"/>
        <end position="20"/>
    </location>
</feature>
<comment type="caution">
    <text evidence="7">The sequence shown here is derived from an EMBL/GenBank/DDBJ whole genome shotgun (WGS) entry which is preliminary data.</text>
</comment>
<sequence>MRISSIFVLAMAALLASVNSDEVKASPNVAPTSRRSLSPRDRGTPQRSLRLRDTEDADDSEEEERVGGTEIVQKFHGLGYADAKMVRQIAKGNSKEHILGKLEVPFKVVEGKRVYYEKDPDYVRYQKWLEHGPLTYSA</sequence>
<comment type="domain">
    <text evidence="5">The RxLR-dEER motif acts to carry the protein into the host cell cytoplasm through binding to cell surface phosphatidylinositol-3-phosphate.</text>
</comment>
<evidence type="ECO:0000313" key="7">
    <source>
        <dbReference type="EMBL" id="KAE8962347.1"/>
    </source>
</evidence>
<comment type="similarity">
    <text evidence="2 5">Belongs to the RxLR effector family.</text>
</comment>
<evidence type="ECO:0000256" key="4">
    <source>
        <dbReference type="ARBA" id="ARBA00022729"/>
    </source>
</evidence>
<organism evidence="7 8">
    <name type="scientific">Phytophthora rubi</name>
    <dbReference type="NCBI Taxonomy" id="129364"/>
    <lineage>
        <taxon>Eukaryota</taxon>
        <taxon>Sar</taxon>
        <taxon>Stramenopiles</taxon>
        <taxon>Oomycota</taxon>
        <taxon>Peronosporomycetes</taxon>
        <taxon>Peronosporales</taxon>
        <taxon>Peronosporaceae</taxon>
        <taxon>Phytophthora</taxon>
    </lineage>
</organism>
<protein>
    <recommendedName>
        <fullName evidence="5">RxLR effector protein</fullName>
    </recommendedName>
</protein>
<feature type="compositionally biased region" description="Acidic residues" evidence="6">
    <location>
        <begin position="55"/>
        <end position="64"/>
    </location>
</feature>
<feature type="region of interest" description="Disordered" evidence="6">
    <location>
        <begin position="22"/>
        <end position="67"/>
    </location>
</feature>
<evidence type="ECO:0000256" key="6">
    <source>
        <dbReference type="SAM" id="MobiDB-lite"/>
    </source>
</evidence>
<dbReference type="AlphaFoldDB" id="A0A6A3GZC9"/>
<comment type="subcellular location">
    <subcellularLocation>
        <location evidence="1 5">Secreted</location>
    </subcellularLocation>
</comment>
<evidence type="ECO:0000256" key="1">
    <source>
        <dbReference type="ARBA" id="ARBA00004613"/>
    </source>
</evidence>
<feature type="chain" id="PRO_5025447515" description="RxLR effector protein" evidence="5">
    <location>
        <begin position="21"/>
        <end position="138"/>
    </location>
</feature>
<evidence type="ECO:0000313" key="8">
    <source>
        <dbReference type="Proteomes" id="UP000429607"/>
    </source>
</evidence>
<dbReference type="Pfam" id="PF16810">
    <property type="entry name" value="RXLR"/>
    <property type="match status" value="1"/>
</dbReference>
<name>A0A6A3GZC9_9STRA</name>
<dbReference type="InterPro" id="IPR031825">
    <property type="entry name" value="RXLR"/>
</dbReference>
<proteinExistence type="inferred from homology"/>
<evidence type="ECO:0000256" key="5">
    <source>
        <dbReference type="RuleBase" id="RU367124"/>
    </source>
</evidence>
<feature type="compositionally biased region" description="Basic and acidic residues" evidence="6">
    <location>
        <begin position="38"/>
        <end position="54"/>
    </location>
</feature>
<gene>
    <name evidence="7" type="ORF">PR001_g29733</name>
</gene>
<reference evidence="7 8" key="1">
    <citation type="submission" date="2018-09" db="EMBL/GenBank/DDBJ databases">
        <title>Genomic investigation of the strawberry pathogen Phytophthora fragariae indicates pathogenicity is determined by transcriptional variation in three key races.</title>
        <authorList>
            <person name="Adams T.M."/>
            <person name="Armitage A.D."/>
            <person name="Sobczyk M.K."/>
            <person name="Bates H.J."/>
            <person name="Dunwell J.M."/>
            <person name="Nellist C.F."/>
            <person name="Harrison R.J."/>
        </authorList>
    </citation>
    <scope>NUCLEOTIDE SEQUENCE [LARGE SCALE GENOMIC DNA]</scope>
    <source>
        <strain evidence="7 8">SCRP249</strain>
    </source>
</reference>
<evidence type="ECO:0000256" key="3">
    <source>
        <dbReference type="ARBA" id="ARBA00022525"/>
    </source>
</evidence>
<dbReference type="Proteomes" id="UP000429607">
    <property type="component" value="Unassembled WGS sequence"/>
</dbReference>
<dbReference type="EMBL" id="QXFV01006152">
    <property type="protein sequence ID" value="KAE8962347.1"/>
    <property type="molecule type" value="Genomic_DNA"/>
</dbReference>